<sequence length="367" mass="41785">MIIMDQICQVSRQHVRIQDCIKCNIYFLDSLDSISVDKCTDCEIYIGPTSGSVFIRDCERCKFTVACQQFRTRNLTHSQVRLFCGTQPIIEDTHHIQMQCFNIGYPSLLVQFREANLNPMNNNWNRIHNFTPDTGEVQFIPPPVGQKEQFVCQQFLAHMTPDVLVALGLGSMGSNQYGNENQLQKYQMVVPLTWDRLTPTQQLIDESMSINNEDIQQTELGEDIENRIRETRAQIQKQNQFNLSSAQEIVCIASFPKFLKPINSFGSSSIPIYSPKSPAQQQLQYFSAFVTLLQNTLNCLIIRSHVIQEVNIGVETKAHLKAHKCPSVCISPSKDDCVGAFLLRVKDAYSPEFRNQLINSAPKELQV</sequence>
<dbReference type="GO" id="GO:0005929">
    <property type="term" value="C:cilium"/>
    <property type="evidence" value="ECO:0007669"/>
    <property type="project" value="TreeGrafter"/>
</dbReference>
<dbReference type="EMBL" id="SNRW01001678">
    <property type="protein sequence ID" value="KAA6395461.1"/>
    <property type="molecule type" value="Genomic_DNA"/>
</dbReference>
<dbReference type="InterPro" id="IPR016098">
    <property type="entry name" value="CAP/MinC_C"/>
</dbReference>
<proteinExistence type="inferred from homology"/>
<evidence type="ECO:0000256" key="2">
    <source>
        <dbReference type="ARBA" id="ARBA00022741"/>
    </source>
</evidence>
<protein>
    <recommendedName>
        <fullName evidence="3">C-CAP/cofactor C-like domain-containing protein</fullName>
    </recommendedName>
</protein>
<name>A0A5J4WKS6_9EUKA</name>
<dbReference type="PROSITE" id="PS51329">
    <property type="entry name" value="C_CAP_COFACTOR_C"/>
    <property type="match status" value="1"/>
</dbReference>
<organism evidence="4 5">
    <name type="scientific">Streblomastix strix</name>
    <dbReference type="NCBI Taxonomy" id="222440"/>
    <lineage>
        <taxon>Eukaryota</taxon>
        <taxon>Metamonada</taxon>
        <taxon>Preaxostyla</taxon>
        <taxon>Oxymonadida</taxon>
        <taxon>Streblomastigidae</taxon>
        <taxon>Streblomastix</taxon>
    </lineage>
</organism>
<dbReference type="GO" id="GO:0005096">
    <property type="term" value="F:GTPase activator activity"/>
    <property type="evidence" value="ECO:0007669"/>
    <property type="project" value="InterPro"/>
</dbReference>
<dbReference type="InterPro" id="IPR012945">
    <property type="entry name" value="Tubulin-bd_cofactor_C_dom"/>
</dbReference>
<feature type="domain" description="C-CAP/cofactor C-like" evidence="3">
    <location>
        <begin position="1"/>
        <end position="132"/>
    </location>
</feature>
<keyword evidence="2" id="KW-0547">Nucleotide-binding</keyword>
<dbReference type="InterPro" id="IPR006599">
    <property type="entry name" value="CARP_motif"/>
</dbReference>
<dbReference type="GO" id="GO:0000166">
    <property type="term" value="F:nucleotide binding"/>
    <property type="evidence" value="ECO:0007669"/>
    <property type="project" value="UniProtKB-KW"/>
</dbReference>
<evidence type="ECO:0000256" key="1">
    <source>
        <dbReference type="ARBA" id="ARBA00008848"/>
    </source>
</evidence>
<comment type="similarity">
    <text evidence="1">Belongs to the TBCC family.</text>
</comment>
<dbReference type="Gene3D" id="2.160.20.70">
    <property type="match status" value="1"/>
</dbReference>
<dbReference type="InterPro" id="IPR039093">
    <property type="entry name" value="XRP2"/>
</dbReference>
<dbReference type="GO" id="GO:1990075">
    <property type="term" value="C:periciliary membrane compartment"/>
    <property type="evidence" value="ECO:0007669"/>
    <property type="project" value="TreeGrafter"/>
</dbReference>
<dbReference type="InterPro" id="IPR017901">
    <property type="entry name" value="C-CAP_CF_C-like"/>
</dbReference>
<dbReference type="PANTHER" id="PTHR15440">
    <property type="entry name" value="XRP2 PROTEIN"/>
    <property type="match status" value="1"/>
</dbReference>
<accession>A0A5J4WKS6</accession>
<comment type="caution">
    <text evidence="4">The sequence shown here is derived from an EMBL/GenBank/DDBJ whole genome shotgun (WGS) entry which is preliminary data.</text>
</comment>
<evidence type="ECO:0000259" key="3">
    <source>
        <dbReference type="PROSITE" id="PS51329"/>
    </source>
</evidence>
<dbReference type="SMART" id="SM00673">
    <property type="entry name" value="CARP"/>
    <property type="match status" value="2"/>
</dbReference>
<dbReference type="OrthoDB" id="194775at2759"/>
<dbReference type="AlphaFoldDB" id="A0A5J4WKS6"/>
<dbReference type="Proteomes" id="UP000324800">
    <property type="component" value="Unassembled WGS sequence"/>
</dbReference>
<gene>
    <name evidence="4" type="ORF">EZS28_009009</name>
</gene>
<dbReference type="GO" id="GO:0006892">
    <property type="term" value="P:post-Golgi vesicle-mediated transport"/>
    <property type="evidence" value="ECO:0007669"/>
    <property type="project" value="TreeGrafter"/>
</dbReference>
<dbReference type="Pfam" id="PF07986">
    <property type="entry name" value="TBCC"/>
    <property type="match status" value="1"/>
</dbReference>
<dbReference type="PANTHER" id="PTHR15440:SF0">
    <property type="entry name" value="PROTEIN XRP2"/>
    <property type="match status" value="1"/>
</dbReference>
<reference evidence="4 5" key="1">
    <citation type="submission" date="2019-03" db="EMBL/GenBank/DDBJ databases">
        <title>Single cell metagenomics reveals metabolic interactions within the superorganism composed of flagellate Streblomastix strix and complex community of Bacteroidetes bacteria on its surface.</title>
        <authorList>
            <person name="Treitli S.C."/>
            <person name="Kolisko M."/>
            <person name="Husnik F."/>
            <person name="Keeling P."/>
            <person name="Hampl V."/>
        </authorList>
    </citation>
    <scope>NUCLEOTIDE SEQUENCE [LARGE SCALE GENOMIC DNA]</scope>
    <source>
        <strain evidence="4">ST1C</strain>
    </source>
</reference>
<evidence type="ECO:0000313" key="4">
    <source>
        <dbReference type="EMBL" id="KAA6395461.1"/>
    </source>
</evidence>
<evidence type="ECO:0000313" key="5">
    <source>
        <dbReference type="Proteomes" id="UP000324800"/>
    </source>
</evidence>